<keyword evidence="3" id="KW-1185">Reference proteome</keyword>
<protein>
    <submittedName>
        <fullName evidence="2">Uncharacterized protein</fullName>
    </submittedName>
</protein>
<keyword evidence="1" id="KW-0472">Membrane</keyword>
<dbReference type="Proteomes" id="UP001218218">
    <property type="component" value="Unassembled WGS sequence"/>
</dbReference>
<evidence type="ECO:0000256" key="1">
    <source>
        <dbReference type="SAM" id="Phobius"/>
    </source>
</evidence>
<dbReference type="EMBL" id="JARIHO010000050">
    <property type="protein sequence ID" value="KAJ7321719.1"/>
    <property type="molecule type" value="Genomic_DNA"/>
</dbReference>
<feature type="transmembrane region" description="Helical" evidence="1">
    <location>
        <begin position="55"/>
        <end position="74"/>
    </location>
</feature>
<gene>
    <name evidence="2" type="ORF">DFH08DRAFT_818580</name>
</gene>
<keyword evidence="1" id="KW-0812">Transmembrane</keyword>
<reference evidence="2" key="1">
    <citation type="submission" date="2023-03" db="EMBL/GenBank/DDBJ databases">
        <title>Massive genome expansion in bonnet fungi (Mycena s.s.) driven by repeated elements and novel gene families across ecological guilds.</title>
        <authorList>
            <consortium name="Lawrence Berkeley National Laboratory"/>
            <person name="Harder C.B."/>
            <person name="Miyauchi S."/>
            <person name="Viragh M."/>
            <person name="Kuo A."/>
            <person name="Thoen E."/>
            <person name="Andreopoulos B."/>
            <person name="Lu D."/>
            <person name="Skrede I."/>
            <person name="Drula E."/>
            <person name="Henrissat B."/>
            <person name="Morin E."/>
            <person name="Kohler A."/>
            <person name="Barry K."/>
            <person name="LaButti K."/>
            <person name="Morin E."/>
            <person name="Salamov A."/>
            <person name="Lipzen A."/>
            <person name="Mereny Z."/>
            <person name="Hegedus B."/>
            <person name="Baldrian P."/>
            <person name="Stursova M."/>
            <person name="Weitz H."/>
            <person name="Taylor A."/>
            <person name="Grigoriev I.V."/>
            <person name="Nagy L.G."/>
            <person name="Martin F."/>
            <person name="Kauserud H."/>
        </authorList>
    </citation>
    <scope>NUCLEOTIDE SEQUENCE</scope>
    <source>
        <strain evidence="2">CBHHK002</strain>
    </source>
</reference>
<sequence length="168" mass="18901">MNAKLIKTRTLQGYGLEGYGMITIALYALVQEEARLNYLPCKVLHNLSRNYPKCAHAYLLLGWVLDMGYYGILFPARLQIRSGLHVVEEHRGFAALGMRMLCVGTTRPSTGPHPPGLIADVILLKLLQYCYLGYSKRPSLSAFPGEPVTQTMPLNHCACCWFWNKRAI</sequence>
<proteinExistence type="predicted"/>
<evidence type="ECO:0000313" key="3">
    <source>
        <dbReference type="Proteomes" id="UP001218218"/>
    </source>
</evidence>
<accession>A0AAD6ZGC1</accession>
<comment type="caution">
    <text evidence="2">The sequence shown here is derived from an EMBL/GenBank/DDBJ whole genome shotgun (WGS) entry which is preliminary data.</text>
</comment>
<dbReference type="AlphaFoldDB" id="A0AAD6ZGC1"/>
<name>A0AAD6ZGC1_9AGAR</name>
<evidence type="ECO:0000313" key="2">
    <source>
        <dbReference type="EMBL" id="KAJ7321719.1"/>
    </source>
</evidence>
<organism evidence="2 3">
    <name type="scientific">Mycena albidolilacea</name>
    <dbReference type="NCBI Taxonomy" id="1033008"/>
    <lineage>
        <taxon>Eukaryota</taxon>
        <taxon>Fungi</taxon>
        <taxon>Dikarya</taxon>
        <taxon>Basidiomycota</taxon>
        <taxon>Agaricomycotina</taxon>
        <taxon>Agaricomycetes</taxon>
        <taxon>Agaricomycetidae</taxon>
        <taxon>Agaricales</taxon>
        <taxon>Marasmiineae</taxon>
        <taxon>Mycenaceae</taxon>
        <taxon>Mycena</taxon>
    </lineage>
</organism>
<keyword evidence="1" id="KW-1133">Transmembrane helix</keyword>
<feature type="transmembrane region" description="Helical" evidence="1">
    <location>
        <begin position="12"/>
        <end position="30"/>
    </location>
</feature>